<evidence type="ECO:0000256" key="1">
    <source>
        <dbReference type="SAM" id="Phobius"/>
    </source>
</evidence>
<feature type="transmembrane region" description="Helical" evidence="1">
    <location>
        <begin position="213"/>
        <end position="232"/>
    </location>
</feature>
<dbReference type="SUPFAM" id="SSF48317">
    <property type="entry name" value="Acid phosphatase/Vanadium-dependent haloperoxidase"/>
    <property type="match status" value="1"/>
</dbReference>
<dbReference type="EMBL" id="VLJN01000029">
    <property type="protein sequence ID" value="TWG82657.1"/>
    <property type="molecule type" value="Genomic_DNA"/>
</dbReference>
<dbReference type="Proteomes" id="UP000318141">
    <property type="component" value="Unassembled WGS sequence"/>
</dbReference>
<feature type="transmembrane region" description="Helical" evidence="1">
    <location>
        <begin position="172"/>
        <end position="193"/>
    </location>
</feature>
<keyword evidence="1" id="KW-0472">Membrane</keyword>
<comment type="caution">
    <text evidence="3">The sequence shown here is derived from an EMBL/GenBank/DDBJ whole genome shotgun (WGS) entry which is preliminary data.</text>
</comment>
<dbReference type="InterPro" id="IPR000326">
    <property type="entry name" value="PAP2/HPO"/>
</dbReference>
<sequence>MLEWLMSLASSAGLERPTPGLLLTALLLFVALVVVALCLVRVVLLLLRPVLHALDWLRVHAHRAAHTRWSTRWPRTVALLKREAAELLLLAAAGAVLIGCGGLLVWLGLAVVAQAPLLRIDQAVFAGLQAWRTDGLDTVMVAITEFGGARISVAVGVAVFAWLAWRRAWAPAIYWAVALIGARLCVLALKTGIERARPASIYGGVESFSFPSGHATSSMVTYGFLAFLLCIGQRWRIRIPVLTLAITSVVAIGLSRLYLGMHWLSDVLAGYMLGMVWILLLASLYLALHAPRRLPALRLAGVAGAVALAMGTWIAVYRLPASVERYREAAAAAPLPAVPRAGAATPAQALVASLPRAGAIPAAGRSCGGRCPALQSDIPPSRYIRTSWECA</sequence>
<organism evidence="3 4">
    <name type="scientific">Cupriavidus gilardii J11</name>
    <dbReference type="NCBI Taxonomy" id="936133"/>
    <lineage>
        <taxon>Bacteria</taxon>
        <taxon>Pseudomonadati</taxon>
        <taxon>Pseudomonadota</taxon>
        <taxon>Betaproteobacteria</taxon>
        <taxon>Burkholderiales</taxon>
        <taxon>Burkholderiaceae</taxon>
        <taxon>Cupriavidus</taxon>
    </lineage>
</organism>
<dbReference type="Pfam" id="PF01569">
    <property type="entry name" value="PAP2"/>
    <property type="match status" value="1"/>
</dbReference>
<protein>
    <submittedName>
        <fullName evidence="3">Undecaprenyl-diphosphatase</fullName>
    </submittedName>
</protein>
<feature type="transmembrane region" description="Helical" evidence="1">
    <location>
        <begin position="20"/>
        <end position="47"/>
    </location>
</feature>
<proteinExistence type="predicted"/>
<dbReference type="Gene3D" id="1.20.144.10">
    <property type="entry name" value="Phosphatidic acid phosphatase type 2/haloperoxidase"/>
    <property type="match status" value="1"/>
</dbReference>
<evidence type="ECO:0000313" key="4">
    <source>
        <dbReference type="Proteomes" id="UP000318141"/>
    </source>
</evidence>
<dbReference type="SMART" id="SM00014">
    <property type="entry name" value="acidPPc"/>
    <property type="match status" value="1"/>
</dbReference>
<feature type="domain" description="Phosphatidic acid phosphatase type 2/haloperoxidase" evidence="2">
    <location>
        <begin position="170"/>
        <end position="282"/>
    </location>
</feature>
<evidence type="ECO:0000259" key="2">
    <source>
        <dbReference type="SMART" id="SM00014"/>
    </source>
</evidence>
<feature type="transmembrane region" description="Helical" evidence="1">
    <location>
        <begin position="87"/>
        <end position="109"/>
    </location>
</feature>
<dbReference type="InterPro" id="IPR036938">
    <property type="entry name" value="PAP2/HPO_sf"/>
</dbReference>
<dbReference type="AlphaFoldDB" id="A0A562BBW0"/>
<evidence type="ECO:0000313" key="3">
    <source>
        <dbReference type="EMBL" id="TWG82657.1"/>
    </source>
</evidence>
<feature type="transmembrane region" description="Helical" evidence="1">
    <location>
        <begin position="267"/>
        <end position="287"/>
    </location>
</feature>
<name>A0A562BBW0_9BURK</name>
<dbReference type="CDD" id="cd03392">
    <property type="entry name" value="PAP2_like_2"/>
    <property type="match status" value="1"/>
</dbReference>
<dbReference type="PANTHER" id="PTHR14969:SF13">
    <property type="entry name" value="AT30094P"/>
    <property type="match status" value="1"/>
</dbReference>
<reference evidence="3 4" key="1">
    <citation type="submission" date="2019-07" db="EMBL/GenBank/DDBJ databases">
        <title>Genome sequencing of lignin-degrading bacterial isolates.</title>
        <authorList>
            <person name="Gladden J."/>
        </authorList>
    </citation>
    <scope>NUCLEOTIDE SEQUENCE [LARGE SCALE GENOMIC DNA]</scope>
    <source>
        <strain evidence="3 4">J11</strain>
    </source>
</reference>
<dbReference type="PANTHER" id="PTHR14969">
    <property type="entry name" value="SPHINGOSINE-1-PHOSPHATE PHOSPHOHYDROLASE"/>
    <property type="match status" value="1"/>
</dbReference>
<keyword evidence="4" id="KW-1185">Reference proteome</keyword>
<feature type="transmembrane region" description="Helical" evidence="1">
    <location>
        <begin position="146"/>
        <end position="165"/>
    </location>
</feature>
<gene>
    <name evidence="3" type="ORF">L602_003500000290</name>
</gene>
<feature type="transmembrane region" description="Helical" evidence="1">
    <location>
        <begin position="299"/>
        <end position="319"/>
    </location>
</feature>
<keyword evidence="1" id="KW-0812">Transmembrane</keyword>
<accession>A0A562BBW0</accession>
<keyword evidence="1" id="KW-1133">Transmembrane helix</keyword>
<feature type="transmembrane region" description="Helical" evidence="1">
    <location>
        <begin position="239"/>
        <end position="261"/>
    </location>
</feature>